<feature type="DNA-binding region" description="H-T-H motif" evidence="4">
    <location>
        <begin position="72"/>
        <end position="91"/>
    </location>
</feature>
<protein>
    <submittedName>
        <fullName evidence="7">TetR/AcrR family transcriptional regulator</fullName>
    </submittedName>
</protein>
<feature type="region of interest" description="Disordered" evidence="5">
    <location>
        <begin position="199"/>
        <end position="229"/>
    </location>
</feature>
<name>A0ABS0DFG7_9NOCA</name>
<dbReference type="PROSITE" id="PS50977">
    <property type="entry name" value="HTH_TETR_2"/>
    <property type="match status" value="1"/>
</dbReference>
<evidence type="ECO:0000313" key="7">
    <source>
        <dbReference type="EMBL" id="MBF6357206.1"/>
    </source>
</evidence>
<dbReference type="Gene3D" id="1.10.10.60">
    <property type="entry name" value="Homeodomain-like"/>
    <property type="match status" value="1"/>
</dbReference>
<dbReference type="InterPro" id="IPR001647">
    <property type="entry name" value="HTH_TetR"/>
</dbReference>
<gene>
    <name evidence="7" type="ORF">IU449_22115</name>
</gene>
<dbReference type="SUPFAM" id="SSF46689">
    <property type="entry name" value="Homeodomain-like"/>
    <property type="match status" value="1"/>
</dbReference>
<dbReference type="PANTHER" id="PTHR30055:SF151">
    <property type="entry name" value="TRANSCRIPTIONAL REGULATORY PROTEIN"/>
    <property type="match status" value="1"/>
</dbReference>
<dbReference type="Gene3D" id="1.10.357.10">
    <property type="entry name" value="Tetracycline Repressor, domain 2"/>
    <property type="match status" value="1"/>
</dbReference>
<evidence type="ECO:0000256" key="3">
    <source>
        <dbReference type="ARBA" id="ARBA00023163"/>
    </source>
</evidence>
<dbReference type="InterPro" id="IPR036271">
    <property type="entry name" value="Tet_transcr_reg_TetR-rel_C_sf"/>
</dbReference>
<comment type="caution">
    <text evidence="7">The sequence shown here is derived from an EMBL/GenBank/DDBJ whole genome shotgun (WGS) entry which is preliminary data.</text>
</comment>
<sequence>MCRRRLDSANRGRPRRYCSRSCQARAYRARRALRAAGAPTDRRPPRPERLTRVTIARTAVALADRDGLGGLTMRRLAGDLGVATAALYRHYPDREALLSAMTELVMAEHARRPHPLRADPRSAVAQEAHREWRLYREHAWMLPVLARTRPPLGPALFDTLERTFAALGRFHVPAEELLTTYLALSGLVQGLALLSASDRDRRADSASGGDPEDTTSPDEPDLRTLGTHPTLSPALAQAGALDLDDLLTSAVALLLDGIAHRHATPLDVRCTMRNRPNSL</sequence>
<keyword evidence="3" id="KW-0804">Transcription</keyword>
<dbReference type="InterPro" id="IPR004111">
    <property type="entry name" value="Repressor_TetR_C"/>
</dbReference>
<proteinExistence type="predicted"/>
<feature type="domain" description="HTH tetR-type" evidence="6">
    <location>
        <begin position="49"/>
        <end position="109"/>
    </location>
</feature>
<evidence type="ECO:0000256" key="4">
    <source>
        <dbReference type="PROSITE-ProRule" id="PRU00335"/>
    </source>
</evidence>
<dbReference type="SUPFAM" id="SSF48498">
    <property type="entry name" value="Tetracyclin repressor-like, C-terminal domain"/>
    <property type="match status" value="1"/>
</dbReference>
<evidence type="ECO:0000256" key="1">
    <source>
        <dbReference type="ARBA" id="ARBA00023015"/>
    </source>
</evidence>
<evidence type="ECO:0000259" key="6">
    <source>
        <dbReference type="PROSITE" id="PS50977"/>
    </source>
</evidence>
<dbReference type="EMBL" id="JADLQN010000004">
    <property type="protein sequence ID" value="MBF6357206.1"/>
    <property type="molecule type" value="Genomic_DNA"/>
</dbReference>
<dbReference type="InterPro" id="IPR009057">
    <property type="entry name" value="Homeodomain-like_sf"/>
</dbReference>
<keyword evidence="2 4" id="KW-0238">DNA-binding</keyword>
<keyword evidence="8" id="KW-1185">Reference proteome</keyword>
<organism evidence="7 8">
    <name type="scientific">Nocardia higoensis</name>
    <dbReference type="NCBI Taxonomy" id="228599"/>
    <lineage>
        <taxon>Bacteria</taxon>
        <taxon>Bacillati</taxon>
        <taxon>Actinomycetota</taxon>
        <taxon>Actinomycetes</taxon>
        <taxon>Mycobacteriales</taxon>
        <taxon>Nocardiaceae</taxon>
        <taxon>Nocardia</taxon>
    </lineage>
</organism>
<evidence type="ECO:0000313" key="8">
    <source>
        <dbReference type="Proteomes" id="UP000707731"/>
    </source>
</evidence>
<dbReference type="InterPro" id="IPR050109">
    <property type="entry name" value="HTH-type_TetR-like_transc_reg"/>
</dbReference>
<keyword evidence="1" id="KW-0805">Transcription regulation</keyword>
<accession>A0ABS0DFG7</accession>
<dbReference type="PANTHER" id="PTHR30055">
    <property type="entry name" value="HTH-TYPE TRANSCRIPTIONAL REGULATOR RUTR"/>
    <property type="match status" value="1"/>
</dbReference>
<dbReference type="Pfam" id="PF02909">
    <property type="entry name" value="TetR_C_1"/>
    <property type="match status" value="1"/>
</dbReference>
<evidence type="ECO:0000256" key="5">
    <source>
        <dbReference type="SAM" id="MobiDB-lite"/>
    </source>
</evidence>
<dbReference type="Pfam" id="PF00440">
    <property type="entry name" value="TetR_N"/>
    <property type="match status" value="1"/>
</dbReference>
<reference evidence="7 8" key="1">
    <citation type="submission" date="2020-10" db="EMBL/GenBank/DDBJ databases">
        <title>Identification of Nocardia species via Next-generation sequencing and recognition of intraspecies genetic diversity.</title>
        <authorList>
            <person name="Li P."/>
            <person name="Li P."/>
            <person name="Lu B."/>
        </authorList>
    </citation>
    <scope>NUCLEOTIDE SEQUENCE [LARGE SCALE GENOMIC DNA]</scope>
    <source>
        <strain evidence="7 8">BJ06-0143</strain>
    </source>
</reference>
<evidence type="ECO:0000256" key="2">
    <source>
        <dbReference type="ARBA" id="ARBA00023125"/>
    </source>
</evidence>
<dbReference type="Proteomes" id="UP000707731">
    <property type="component" value="Unassembled WGS sequence"/>
</dbReference>
<feature type="compositionally biased region" description="Acidic residues" evidence="5">
    <location>
        <begin position="210"/>
        <end position="219"/>
    </location>
</feature>